<dbReference type="EnsemblMetazoa" id="G16491.2">
    <property type="protein sequence ID" value="G16491.2:cds"/>
    <property type="gene ID" value="G16491"/>
</dbReference>
<keyword evidence="8" id="KW-0238">DNA-binding</keyword>
<organism evidence="14 15">
    <name type="scientific">Magallana gigas</name>
    <name type="common">Pacific oyster</name>
    <name type="synonym">Crassostrea gigas</name>
    <dbReference type="NCBI Taxonomy" id="29159"/>
    <lineage>
        <taxon>Eukaryota</taxon>
        <taxon>Metazoa</taxon>
        <taxon>Spiralia</taxon>
        <taxon>Lophotrochozoa</taxon>
        <taxon>Mollusca</taxon>
        <taxon>Bivalvia</taxon>
        <taxon>Autobranchia</taxon>
        <taxon>Pteriomorphia</taxon>
        <taxon>Ostreida</taxon>
        <taxon>Ostreoidea</taxon>
        <taxon>Ostreidae</taxon>
        <taxon>Magallana</taxon>
    </lineage>
</organism>
<evidence type="ECO:0000256" key="12">
    <source>
        <dbReference type="SAM" id="MobiDB-lite"/>
    </source>
</evidence>
<evidence type="ECO:0000256" key="11">
    <source>
        <dbReference type="PROSITE-ProRule" id="PRU00042"/>
    </source>
</evidence>
<feature type="domain" description="C2H2-type" evidence="13">
    <location>
        <begin position="648"/>
        <end position="676"/>
    </location>
</feature>
<evidence type="ECO:0000256" key="1">
    <source>
        <dbReference type="ARBA" id="ARBA00003767"/>
    </source>
</evidence>
<protein>
    <recommendedName>
        <fullName evidence="13">C2H2-type domain-containing protein</fullName>
    </recommendedName>
</protein>
<evidence type="ECO:0000256" key="8">
    <source>
        <dbReference type="ARBA" id="ARBA00023125"/>
    </source>
</evidence>
<dbReference type="Pfam" id="PF00096">
    <property type="entry name" value="zf-C2H2"/>
    <property type="match status" value="6"/>
</dbReference>
<dbReference type="InterPro" id="IPR036236">
    <property type="entry name" value="Znf_C2H2_sf"/>
</dbReference>
<feature type="compositionally biased region" description="Polar residues" evidence="12">
    <location>
        <begin position="573"/>
        <end position="586"/>
    </location>
</feature>
<accession>A0A8W8J1W8</accession>
<feature type="domain" description="C2H2-type" evidence="13">
    <location>
        <begin position="493"/>
        <end position="520"/>
    </location>
</feature>
<dbReference type="OrthoDB" id="6077919at2759"/>
<dbReference type="GO" id="GO:0008270">
    <property type="term" value="F:zinc ion binding"/>
    <property type="evidence" value="ECO:0007669"/>
    <property type="project" value="UniProtKB-KW"/>
</dbReference>
<feature type="region of interest" description="Disordered" evidence="12">
    <location>
        <begin position="162"/>
        <end position="185"/>
    </location>
</feature>
<feature type="domain" description="C2H2-type" evidence="13">
    <location>
        <begin position="546"/>
        <end position="573"/>
    </location>
</feature>
<feature type="compositionally biased region" description="Low complexity" evidence="12">
    <location>
        <begin position="825"/>
        <end position="838"/>
    </location>
</feature>
<feature type="domain" description="C2H2-type" evidence="13">
    <location>
        <begin position="998"/>
        <end position="1025"/>
    </location>
</feature>
<keyword evidence="15" id="KW-1185">Reference proteome</keyword>
<feature type="domain" description="C2H2-type" evidence="13">
    <location>
        <begin position="408"/>
        <end position="435"/>
    </location>
</feature>
<feature type="compositionally biased region" description="Basic and acidic residues" evidence="12">
    <location>
        <begin position="1301"/>
        <end position="1316"/>
    </location>
</feature>
<feature type="compositionally biased region" description="Basic and acidic residues" evidence="12">
    <location>
        <begin position="172"/>
        <end position="184"/>
    </location>
</feature>
<feature type="domain" description="C2H2-type" evidence="13">
    <location>
        <begin position="465"/>
        <end position="492"/>
    </location>
</feature>
<dbReference type="Proteomes" id="UP000005408">
    <property type="component" value="Unassembled WGS sequence"/>
</dbReference>
<feature type="compositionally biased region" description="Polar residues" evidence="12">
    <location>
        <begin position="263"/>
        <end position="286"/>
    </location>
</feature>
<evidence type="ECO:0000256" key="2">
    <source>
        <dbReference type="ARBA" id="ARBA00004123"/>
    </source>
</evidence>
<dbReference type="EnsemblMetazoa" id="G16491.1">
    <property type="protein sequence ID" value="G16491.1:cds"/>
    <property type="gene ID" value="G16491"/>
</dbReference>
<reference evidence="14" key="1">
    <citation type="submission" date="2022-08" db="UniProtKB">
        <authorList>
            <consortium name="EnsemblMetazoa"/>
        </authorList>
    </citation>
    <scope>IDENTIFICATION</scope>
    <source>
        <strain evidence="14">05x7-T-G4-1.051#20</strain>
    </source>
</reference>
<evidence type="ECO:0000259" key="13">
    <source>
        <dbReference type="PROSITE" id="PS50157"/>
    </source>
</evidence>
<comment type="function">
    <text evidence="1">May be involved in transcriptional regulation.</text>
</comment>
<dbReference type="InterPro" id="IPR013087">
    <property type="entry name" value="Znf_C2H2_type"/>
</dbReference>
<feature type="compositionally biased region" description="Acidic residues" evidence="12">
    <location>
        <begin position="331"/>
        <end position="344"/>
    </location>
</feature>
<comment type="subcellular location">
    <subcellularLocation>
        <location evidence="2">Nucleus</location>
    </subcellularLocation>
</comment>
<evidence type="ECO:0000256" key="6">
    <source>
        <dbReference type="ARBA" id="ARBA00022833"/>
    </source>
</evidence>
<dbReference type="OMA" id="RFITACN"/>
<dbReference type="PANTHER" id="PTHR24379">
    <property type="entry name" value="KRAB AND ZINC FINGER DOMAIN-CONTAINING"/>
    <property type="match status" value="1"/>
</dbReference>
<proteinExistence type="predicted"/>
<dbReference type="FunFam" id="3.30.160.60:FF:003017">
    <property type="entry name" value="Si:cabz01054396.2"/>
    <property type="match status" value="1"/>
</dbReference>
<feature type="region of interest" description="Disordered" evidence="12">
    <location>
        <begin position="57"/>
        <end position="109"/>
    </location>
</feature>
<feature type="domain" description="C2H2-type" evidence="13">
    <location>
        <begin position="1055"/>
        <end position="1082"/>
    </location>
</feature>
<feature type="compositionally biased region" description="Low complexity" evidence="12">
    <location>
        <begin position="1175"/>
        <end position="1207"/>
    </location>
</feature>
<evidence type="ECO:0000256" key="4">
    <source>
        <dbReference type="ARBA" id="ARBA00022737"/>
    </source>
</evidence>
<evidence type="ECO:0000256" key="9">
    <source>
        <dbReference type="ARBA" id="ARBA00023163"/>
    </source>
</evidence>
<dbReference type="FunFam" id="3.30.160.60:FF:000097">
    <property type="entry name" value="Zinc finger protein"/>
    <property type="match status" value="1"/>
</dbReference>
<feature type="region of interest" description="Disordered" evidence="12">
    <location>
        <begin position="566"/>
        <end position="586"/>
    </location>
</feature>
<evidence type="ECO:0000256" key="7">
    <source>
        <dbReference type="ARBA" id="ARBA00023015"/>
    </source>
</evidence>
<feature type="domain" description="C2H2-type" evidence="13">
    <location>
        <begin position="437"/>
        <end position="464"/>
    </location>
</feature>
<dbReference type="PROSITE" id="PS00028">
    <property type="entry name" value="ZINC_FINGER_C2H2_1"/>
    <property type="match status" value="15"/>
</dbReference>
<feature type="domain" description="C2H2-type" evidence="13">
    <location>
        <begin position="680"/>
        <end position="707"/>
    </location>
</feature>
<dbReference type="GO" id="GO:0003677">
    <property type="term" value="F:DNA binding"/>
    <property type="evidence" value="ECO:0007669"/>
    <property type="project" value="UniProtKB-KW"/>
</dbReference>
<feature type="compositionally biased region" description="Polar residues" evidence="12">
    <location>
        <begin position="1208"/>
        <end position="1221"/>
    </location>
</feature>
<feature type="domain" description="C2H2-type" evidence="13">
    <location>
        <begin position="1111"/>
        <end position="1138"/>
    </location>
</feature>
<keyword evidence="7" id="KW-0805">Transcription regulation</keyword>
<evidence type="ECO:0000313" key="15">
    <source>
        <dbReference type="Proteomes" id="UP000005408"/>
    </source>
</evidence>
<feature type="region of interest" description="Disordered" evidence="12">
    <location>
        <begin position="1135"/>
        <end position="1224"/>
    </location>
</feature>
<keyword evidence="10" id="KW-0539">Nucleus</keyword>
<dbReference type="PANTHER" id="PTHR24379:SF121">
    <property type="entry name" value="C2H2-TYPE DOMAIN-CONTAINING PROTEIN"/>
    <property type="match status" value="1"/>
</dbReference>
<dbReference type="PROSITE" id="PS50157">
    <property type="entry name" value="ZINC_FINGER_C2H2_2"/>
    <property type="match status" value="14"/>
</dbReference>
<feature type="compositionally biased region" description="Polar residues" evidence="12">
    <location>
        <begin position="62"/>
        <end position="88"/>
    </location>
</feature>
<feature type="region of interest" description="Disordered" evidence="12">
    <location>
        <begin position="317"/>
        <end position="356"/>
    </location>
</feature>
<keyword evidence="3" id="KW-0479">Metal-binding</keyword>
<evidence type="ECO:0000313" key="14">
    <source>
        <dbReference type="EnsemblMetazoa" id="G16491.2:cds"/>
    </source>
</evidence>
<dbReference type="SMART" id="SM00355">
    <property type="entry name" value="ZnF_C2H2"/>
    <property type="match status" value="17"/>
</dbReference>
<evidence type="ECO:0000256" key="5">
    <source>
        <dbReference type="ARBA" id="ARBA00022771"/>
    </source>
</evidence>
<feature type="domain" description="C2H2-type" evidence="13">
    <location>
        <begin position="970"/>
        <end position="997"/>
    </location>
</feature>
<feature type="domain" description="C2H2-type" evidence="13">
    <location>
        <begin position="1083"/>
        <end position="1110"/>
    </location>
</feature>
<feature type="compositionally biased region" description="Basic and acidic residues" evidence="12">
    <location>
        <begin position="92"/>
        <end position="109"/>
    </location>
</feature>
<keyword evidence="9" id="KW-0804">Transcription</keyword>
<keyword evidence="5 11" id="KW-0863">Zinc-finger</keyword>
<evidence type="ECO:0000256" key="3">
    <source>
        <dbReference type="ARBA" id="ARBA00022723"/>
    </source>
</evidence>
<feature type="region of interest" description="Disordered" evidence="12">
    <location>
        <begin position="872"/>
        <end position="967"/>
    </location>
</feature>
<dbReference type="Gene3D" id="3.30.160.60">
    <property type="entry name" value="Classic Zinc Finger"/>
    <property type="match status" value="11"/>
</dbReference>
<sequence length="1326" mass="149898">MDDTGNSSVLDTSEGALVVDLSHCTDDSQLADTSRCTLEDSKLTETHTAVACKERNGPRGVTFTSEDLPQKTETNPCEKSACTNSDSCGTEGVKEKSNHDTDPKEEAATHRKLDEAHTYTKFTPQKAMKAVLQRGTEEPQRSKYTPQKVDHRLAQLAVNAYISPSNRGGSPEADRGDPMDKEQSYLETSHAGWNIKADKSYLETSHSAVPSAPPNTFHGRSSVLTTNQNLIHPHVQIQQELNSNVQQTTESGIGHSTREHPSSSEVAQPTTTSYAMNPLSNRQEPTPANMVQEKQKIPSQADLYSQEMSRLYSNMKQKENTLGLDGRGPPEEDEEEEEMEDMNETYDQSDLSKMEDEMETSQVEEREPVQFQTTDVHCAACNNWFMNMNSYTLHMPRHAQMGSPLLGLKCEICKKSYLYELEFKAHVQAHLEKQKVYKCRVCLKPFHEKSELQRHAKIHQDKKEFSCQFCGKEFHYTFNLKKHLRTHTGEKPYTCVLCELKFTHKNSLNRHMSVHTDDNKVECCVCDRVCPDRWTLQKHLASHQMLHCPQCEQYFTNSRELQEHRKFHKETENSTPEVLQVHSTNQAKPSDIAIASSENVKLSDLPQKPKAKRNRRSAETQCEICRKVFKNPGNYYRHLQSKEGMPIQTCDLCGHQFHDVYDLLKHTRQVHSQTVDTKGYSCRICGQSFTDLALLTEHMSEHLQKMKKSGSALPRPQPIKQEEPLPHFCSVCGEQFLNVTLLELHVMEHSSSHGAVNVLDLSKTKDSASQPPPRKRLKLESVETAESLEYYDSDKENEPLNLSKKTYSPRAKPKILGVHQPRGHSSLSSVSNVPPVTSHMLPHLSHKSLAGSDSSPVGLDLSCRSKVSEAPQNIAADDQKQNKNESSNASDHFLQKSAMEDSTETTDREKTEVSPEDGIVPLKSSPEGTSVTMDTTHDDSPDENSNLTDRSDHLEQVPDLGSRTVSPSSLTCEYCTKTFSDPVTLNRHLSSHYKEWAFYCNYCNTMFTEEVSYRAHTPTHPSHTPYMCNVCSTHFSDRISLGAHLSQAHPQEKPFQCGVCQRRFPVKSYLGSHCRTHLTERPFKCNICERTFVHNFNLTKHMRTHTGEKPYTCAWCDRKFSQKNSLNRHEKIHMRETPSKGALQPSSGGGQLFSPGPGQEEPQHGRTTPYKSERSTPSTISSPHPSTPQSQHQNRSVQRSRNSSASSTGTHRSTPEPTSQDRYPAPEVLQHMYMQQMAMMQHMAQQQHGGSMNLMQSPYMMAAYMQQMHMMQQMAGQDPSMMSYPPAAMESMMSSYAKSMEEYNKNLEQQTRKDPSHFPGGHGKGV</sequence>
<keyword evidence="4" id="KW-0677">Repeat</keyword>
<feature type="region of interest" description="Disordered" evidence="12">
    <location>
        <begin position="245"/>
        <end position="298"/>
    </location>
</feature>
<keyword evidence="6" id="KW-0862">Zinc</keyword>
<feature type="region of interest" description="Disordered" evidence="12">
    <location>
        <begin position="789"/>
        <end position="841"/>
    </location>
</feature>
<name>A0A8W8J1W8_MAGGI</name>
<dbReference type="FunFam" id="3.30.160.60:FF:000557">
    <property type="entry name" value="zinc finger and SCAN domain-containing protein 29"/>
    <property type="match status" value="1"/>
</dbReference>
<evidence type="ECO:0000256" key="10">
    <source>
        <dbReference type="ARBA" id="ARBA00023242"/>
    </source>
</evidence>
<dbReference type="SUPFAM" id="SSF57667">
    <property type="entry name" value="beta-beta-alpha zinc fingers"/>
    <property type="match status" value="7"/>
</dbReference>
<feature type="region of interest" description="Disordered" evidence="12">
    <location>
        <begin position="1301"/>
        <end position="1326"/>
    </location>
</feature>
<feature type="domain" description="C2H2-type" evidence="13">
    <location>
        <begin position="1026"/>
        <end position="1054"/>
    </location>
</feature>
<feature type="domain" description="C2H2-type" evidence="13">
    <location>
        <begin position="727"/>
        <end position="754"/>
    </location>
</feature>
<dbReference type="GO" id="GO:0005634">
    <property type="term" value="C:nucleus"/>
    <property type="evidence" value="ECO:0007669"/>
    <property type="project" value="UniProtKB-SubCell"/>
</dbReference>